<feature type="domain" description="SIS" evidence="2">
    <location>
        <begin position="26"/>
        <end position="161"/>
    </location>
</feature>
<dbReference type="InterPro" id="IPR001347">
    <property type="entry name" value="SIS_dom"/>
</dbReference>
<name>A0ABQ3UB26_STRHY</name>
<dbReference type="InterPro" id="IPR046348">
    <property type="entry name" value="SIS_dom_sf"/>
</dbReference>
<sequence length="295" mass="31415">MSHTSDEIASQPECWERAVRETARHAKALPAEGERVAVIGCGTSLFMAQAYAQLREGLGQGITDAFPASEAKLHRPYDRILALTRSGTTTEIISALQEAPDPVRVTTVTAVADSPAAAMADEVICLDYADEQSVVQTRFPTTELLLLRAHLGLPTGDALADLATALTAPLPGELTGAEQITFLGADWSVGLAHEAALKVREAAAHWTESYSAMEYRHGPVAVAREGRAVWSLVPVADSLADQVRATGAYLRQGALDPLAELVLAQRLAVRLAENAGRNPDRPEHLTRSVILGSLG</sequence>
<keyword evidence="4" id="KW-1185">Reference proteome</keyword>
<dbReference type="InterPro" id="IPR035466">
    <property type="entry name" value="GlmS/AgaS_SIS"/>
</dbReference>
<dbReference type="PROSITE" id="PS51464">
    <property type="entry name" value="SIS"/>
    <property type="match status" value="1"/>
</dbReference>
<dbReference type="RefSeq" id="WP_062012638.1">
    <property type="nucleotide sequence ID" value="NZ_BBON01000139.1"/>
</dbReference>
<evidence type="ECO:0000259" key="2">
    <source>
        <dbReference type="PROSITE" id="PS51464"/>
    </source>
</evidence>
<accession>A0ABQ3UB26</accession>
<dbReference type="Gene3D" id="3.40.50.10490">
    <property type="entry name" value="Glucose-6-phosphate isomerase like protein, domain 1"/>
    <property type="match status" value="2"/>
</dbReference>
<evidence type="ECO:0000313" key="3">
    <source>
        <dbReference type="EMBL" id="GHJ32816.1"/>
    </source>
</evidence>
<reference evidence="3" key="1">
    <citation type="submission" date="2024-05" db="EMBL/GenBank/DDBJ databases">
        <title>Whole genome shotgun sequence of Streptomyces hygroscopicus NBRC 113678.</title>
        <authorList>
            <person name="Komaki H."/>
            <person name="Tamura T."/>
        </authorList>
    </citation>
    <scope>NUCLEOTIDE SEQUENCE</scope>
    <source>
        <strain evidence="3">N11-34</strain>
    </source>
</reference>
<keyword evidence="1" id="KW-0677">Repeat</keyword>
<gene>
    <name evidence="3" type="ORF">TPA0910_72490</name>
</gene>
<organism evidence="3 4">
    <name type="scientific">Streptomyces hygroscopicus</name>
    <dbReference type="NCBI Taxonomy" id="1912"/>
    <lineage>
        <taxon>Bacteria</taxon>
        <taxon>Bacillati</taxon>
        <taxon>Actinomycetota</taxon>
        <taxon>Actinomycetes</taxon>
        <taxon>Kitasatosporales</taxon>
        <taxon>Streptomycetaceae</taxon>
        <taxon>Streptomyces</taxon>
        <taxon>Streptomyces violaceusniger group</taxon>
    </lineage>
</organism>
<comment type="caution">
    <text evidence="3">The sequence shown here is derived from an EMBL/GenBank/DDBJ whole genome shotgun (WGS) entry which is preliminary data.</text>
</comment>
<evidence type="ECO:0000256" key="1">
    <source>
        <dbReference type="ARBA" id="ARBA00022737"/>
    </source>
</evidence>
<dbReference type="EMBL" id="BNEK01000005">
    <property type="protein sequence ID" value="GHJ32816.1"/>
    <property type="molecule type" value="Genomic_DNA"/>
</dbReference>
<dbReference type="SUPFAM" id="SSF53697">
    <property type="entry name" value="SIS domain"/>
    <property type="match status" value="1"/>
</dbReference>
<dbReference type="Pfam" id="PF01380">
    <property type="entry name" value="SIS"/>
    <property type="match status" value="1"/>
</dbReference>
<dbReference type="CDD" id="cd05008">
    <property type="entry name" value="SIS_GlmS_GlmD_1"/>
    <property type="match status" value="1"/>
</dbReference>
<evidence type="ECO:0000313" key="4">
    <source>
        <dbReference type="Proteomes" id="UP001054854"/>
    </source>
</evidence>
<protein>
    <recommendedName>
        <fullName evidence="2">SIS domain-containing protein</fullName>
    </recommendedName>
</protein>
<dbReference type="Proteomes" id="UP001054854">
    <property type="component" value="Unassembled WGS sequence"/>
</dbReference>
<dbReference type="PANTHER" id="PTHR10937">
    <property type="entry name" value="GLUCOSAMINE--FRUCTOSE-6-PHOSPHATE AMINOTRANSFERASE, ISOMERIZING"/>
    <property type="match status" value="1"/>
</dbReference>
<proteinExistence type="predicted"/>